<reference evidence="2 3" key="1">
    <citation type="submission" date="2016-04" db="EMBL/GenBank/DDBJ databases">
        <title>Complete genome sequence and analysis of deep-sea sediment isolate, Amycolatopsis sp. WP1.</title>
        <authorList>
            <person name="Wang H."/>
            <person name="Chen S."/>
            <person name="Wu Q."/>
        </authorList>
    </citation>
    <scope>NUCLEOTIDE SEQUENCE [LARGE SCALE GENOMIC DNA]</scope>
    <source>
        <strain evidence="2 3">WP1</strain>
    </source>
</reference>
<dbReference type="KEGG" id="aab:A4R43_38205"/>
<sequence>MHTGEVNGRPAKQLKRPSSPGAGCYVAIEVGACARALVLAGFGTNPSVEDACAEANKLATAVEPELPAA</sequence>
<gene>
    <name evidence="2" type="ORF">A4R43_38205</name>
</gene>
<evidence type="ECO:0000313" key="3">
    <source>
        <dbReference type="Proteomes" id="UP000250434"/>
    </source>
</evidence>
<keyword evidence="3" id="KW-1185">Reference proteome</keyword>
<proteinExistence type="predicted"/>
<dbReference type="AlphaFoldDB" id="A0A344LHQ4"/>
<name>A0A344LHQ4_9PSEU</name>
<dbReference type="Proteomes" id="UP000250434">
    <property type="component" value="Chromosome"/>
</dbReference>
<protein>
    <submittedName>
        <fullName evidence="2">Uncharacterized protein</fullName>
    </submittedName>
</protein>
<dbReference type="EMBL" id="CP015163">
    <property type="protein sequence ID" value="AXB47578.1"/>
    <property type="molecule type" value="Genomic_DNA"/>
</dbReference>
<organism evidence="2 3">
    <name type="scientific">Amycolatopsis albispora</name>
    <dbReference type="NCBI Taxonomy" id="1804986"/>
    <lineage>
        <taxon>Bacteria</taxon>
        <taxon>Bacillati</taxon>
        <taxon>Actinomycetota</taxon>
        <taxon>Actinomycetes</taxon>
        <taxon>Pseudonocardiales</taxon>
        <taxon>Pseudonocardiaceae</taxon>
        <taxon>Amycolatopsis</taxon>
    </lineage>
</organism>
<evidence type="ECO:0000256" key="1">
    <source>
        <dbReference type="SAM" id="MobiDB-lite"/>
    </source>
</evidence>
<feature type="region of interest" description="Disordered" evidence="1">
    <location>
        <begin position="1"/>
        <end position="20"/>
    </location>
</feature>
<evidence type="ECO:0000313" key="2">
    <source>
        <dbReference type="EMBL" id="AXB47578.1"/>
    </source>
</evidence>
<accession>A0A344LHQ4</accession>